<organism evidence="4 5">
    <name type="scientific">Ignelater luminosus</name>
    <name type="common">Cucubano</name>
    <name type="synonym">Pyrophorus luminosus</name>
    <dbReference type="NCBI Taxonomy" id="2038154"/>
    <lineage>
        <taxon>Eukaryota</taxon>
        <taxon>Metazoa</taxon>
        <taxon>Ecdysozoa</taxon>
        <taxon>Arthropoda</taxon>
        <taxon>Hexapoda</taxon>
        <taxon>Insecta</taxon>
        <taxon>Pterygota</taxon>
        <taxon>Neoptera</taxon>
        <taxon>Endopterygota</taxon>
        <taxon>Coleoptera</taxon>
        <taxon>Polyphaga</taxon>
        <taxon>Elateriformia</taxon>
        <taxon>Elateroidea</taxon>
        <taxon>Elateridae</taxon>
        <taxon>Agrypninae</taxon>
        <taxon>Pyrophorini</taxon>
        <taxon>Ignelater</taxon>
    </lineage>
</organism>
<dbReference type="Proteomes" id="UP000801492">
    <property type="component" value="Unassembled WGS sequence"/>
</dbReference>
<feature type="transmembrane region" description="Helical" evidence="3">
    <location>
        <begin position="25"/>
        <end position="46"/>
    </location>
</feature>
<keyword evidence="3" id="KW-1133">Transmembrane helix</keyword>
<accession>A0A8K0CQE1</accession>
<evidence type="ECO:0000256" key="2">
    <source>
        <dbReference type="ARBA" id="ARBA00023002"/>
    </source>
</evidence>
<evidence type="ECO:0000256" key="1">
    <source>
        <dbReference type="ARBA" id="ARBA00006484"/>
    </source>
</evidence>
<comment type="similarity">
    <text evidence="1">Belongs to the short-chain dehydrogenases/reductases (SDR) family.</text>
</comment>
<dbReference type="OrthoDB" id="417891at2759"/>
<dbReference type="InterPro" id="IPR036291">
    <property type="entry name" value="NAD(P)-bd_dom_sf"/>
</dbReference>
<keyword evidence="5" id="KW-1185">Reference proteome</keyword>
<comment type="caution">
    <text evidence="4">The sequence shown here is derived from an EMBL/GenBank/DDBJ whole genome shotgun (WGS) entry which is preliminary data.</text>
</comment>
<keyword evidence="2" id="KW-0560">Oxidoreductase</keyword>
<name>A0A8K0CQE1_IGNLU</name>
<keyword evidence="3" id="KW-0472">Membrane</keyword>
<evidence type="ECO:0008006" key="6">
    <source>
        <dbReference type="Google" id="ProtNLM"/>
    </source>
</evidence>
<dbReference type="PROSITE" id="PS00061">
    <property type="entry name" value="ADH_SHORT"/>
    <property type="match status" value="1"/>
</dbReference>
<feature type="non-terminal residue" evidence="4">
    <location>
        <position position="154"/>
    </location>
</feature>
<dbReference type="Gene3D" id="3.40.50.720">
    <property type="entry name" value="NAD(P)-binding Rossmann-like Domain"/>
    <property type="match status" value="1"/>
</dbReference>
<dbReference type="InterPro" id="IPR020904">
    <property type="entry name" value="Sc_DH/Rdtase_CS"/>
</dbReference>
<protein>
    <recommendedName>
        <fullName evidence="6">Alcohol dehydrogenase</fullName>
    </recommendedName>
</protein>
<dbReference type="InterPro" id="IPR002347">
    <property type="entry name" value="SDR_fam"/>
</dbReference>
<evidence type="ECO:0000256" key="3">
    <source>
        <dbReference type="SAM" id="Phobius"/>
    </source>
</evidence>
<proteinExistence type="inferred from homology"/>
<dbReference type="SUPFAM" id="SSF51735">
    <property type="entry name" value="NAD(P)-binding Rossmann-fold domains"/>
    <property type="match status" value="1"/>
</dbReference>
<keyword evidence="3" id="KW-0812">Transmembrane</keyword>
<dbReference type="PANTHER" id="PTHR44229">
    <property type="entry name" value="15-HYDROXYPROSTAGLANDIN DEHYDROGENASE [NAD(+)]"/>
    <property type="match status" value="1"/>
</dbReference>
<dbReference type="PRINTS" id="PR01167">
    <property type="entry name" value="INSADHFAMILY"/>
</dbReference>
<dbReference type="GO" id="GO:0016616">
    <property type="term" value="F:oxidoreductase activity, acting on the CH-OH group of donors, NAD or NADP as acceptor"/>
    <property type="evidence" value="ECO:0007669"/>
    <property type="project" value="TreeGrafter"/>
</dbReference>
<dbReference type="AlphaFoldDB" id="A0A8K0CQE1"/>
<dbReference type="EMBL" id="VTPC01047935">
    <property type="protein sequence ID" value="KAF2890689.1"/>
    <property type="molecule type" value="Genomic_DNA"/>
</dbReference>
<dbReference type="PANTHER" id="PTHR44229:SF8">
    <property type="entry name" value="ALCOHOL DEHYDROGENASE-RELATED"/>
    <property type="match status" value="1"/>
</dbReference>
<gene>
    <name evidence="4" type="ORF">ILUMI_15484</name>
</gene>
<reference evidence="4" key="1">
    <citation type="submission" date="2019-08" db="EMBL/GenBank/DDBJ databases">
        <title>The genome of the North American firefly Photinus pyralis.</title>
        <authorList>
            <consortium name="Photinus pyralis genome working group"/>
            <person name="Fallon T.R."/>
            <person name="Sander Lower S.E."/>
            <person name="Weng J.-K."/>
        </authorList>
    </citation>
    <scope>NUCLEOTIDE SEQUENCE</scope>
    <source>
        <strain evidence="4">TRF0915ILg1</strain>
        <tissue evidence="4">Whole body</tissue>
    </source>
</reference>
<dbReference type="Pfam" id="PF00106">
    <property type="entry name" value="adh_short"/>
    <property type="match status" value="1"/>
</dbReference>
<evidence type="ECO:0000313" key="4">
    <source>
        <dbReference type="EMBL" id="KAF2890689.1"/>
    </source>
</evidence>
<dbReference type="GO" id="GO:0005737">
    <property type="term" value="C:cytoplasm"/>
    <property type="evidence" value="ECO:0007669"/>
    <property type="project" value="TreeGrafter"/>
</dbReference>
<sequence>GSSICGTILAIDNYLPKYKSGEEGIIINIASIAGIMPFGFCPIYSAAKHGVVALSRCFGQQEHYERSKVRVIAICPGYMEFEATLQSDDRYPEYYKIFNLKEDDFPVIAPGIAAERLVDIMKTSSNGSVWVIEGDEKPYEVVFPNFRKVTTVTI</sequence>
<evidence type="ECO:0000313" key="5">
    <source>
        <dbReference type="Proteomes" id="UP000801492"/>
    </source>
</evidence>